<feature type="non-terminal residue" evidence="1">
    <location>
        <position position="382"/>
    </location>
</feature>
<accession>A0ACC1LPH1</accession>
<gene>
    <name evidence="1" type="ORF">H4S07_001362</name>
</gene>
<evidence type="ECO:0000313" key="2">
    <source>
        <dbReference type="Proteomes" id="UP001140096"/>
    </source>
</evidence>
<evidence type="ECO:0000313" key="1">
    <source>
        <dbReference type="EMBL" id="KAJ2812487.1"/>
    </source>
</evidence>
<reference evidence="1" key="1">
    <citation type="submission" date="2022-07" db="EMBL/GenBank/DDBJ databases">
        <title>Phylogenomic reconstructions and comparative analyses of Kickxellomycotina fungi.</title>
        <authorList>
            <person name="Reynolds N.K."/>
            <person name="Stajich J.E."/>
            <person name="Barry K."/>
            <person name="Grigoriev I.V."/>
            <person name="Crous P."/>
            <person name="Smith M.E."/>
        </authorList>
    </citation>
    <scope>NUCLEOTIDE SEQUENCE</scope>
    <source>
        <strain evidence="1">CBS 102833</strain>
    </source>
</reference>
<keyword evidence="2" id="KW-1185">Reference proteome</keyword>
<organism evidence="1 2">
    <name type="scientific">Coemansia furcata</name>
    <dbReference type="NCBI Taxonomy" id="417177"/>
    <lineage>
        <taxon>Eukaryota</taxon>
        <taxon>Fungi</taxon>
        <taxon>Fungi incertae sedis</taxon>
        <taxon>Zoopagomycota</taxon>
        <taxon>Kickxellomycotina</taxon>
        <taxon>Kickxellomycetes</taxon>
        <taxon>Kickxellales</taxon>
        <taxon>Kickxellaceae</taxon>
        <taxon>Coemansia</taxon>
    </lineage>
</organism>
<protein>
    <submittedName>
        <fullName evidence="1">Uncharacterized protein</fullName>
    </submittedName>
</protein>
<dbReference type="Proteomes" id="UP001140096">
    <property type="component" value="Unassembled WGS sequence"/>
</dbReference>
<dbReference type="EMBL" id="JANBUP010000212">
    <property type="protein sequence ID" value="KAJ2812487.1"/>
    <property type="molecule type" value="Genomic_DNA"/>
</dbReference>
<sequence length="382" mass="40284">MVVRKQLHDSSRQRADEQQSVRSLSSNNTGADTASSALDAQSIAAVSDSGEDESEEPSLLGRLHQTQSSRKTPKMDLIPTHGSPRFVKRSAHMSEQSRYDAVGYPKSTRASNGLRKQQSAATLRSPPTSYIGNHSPLLLPSSSPQMGAMSAVAEPQSRLKGFEMRVVNTHSGKAVVRAPILIESSVGSGSRKGHRDEVPVLPPPSAAELRYNAQRALISTTAVLRSAIGNKATATSGRQHATIGVKVGSSGRRTRRATRTMSDQAHQLQSPSAAAAKVKEVIARPSGGFHISMQFASEDGKQLKQQLAASAAGYSGLEQGRASSSSMLEQWGISALHGADGPEHGSDGEGSESASDLATKKRVMQLMAGEGPATSSPKTVTM</sequence>
<name>A0ACC1LPH1_9FUNG</name>
<proteinExistence type="predicted"/>
<comment type="caution">
    <text evidence="1">The sequence shown here is derived from an EMBL/GenBank/DDBJ whole genome shotgun (WGS) entry which is preliminary data.</text>
</comment>